<sequence>MWSIVTSGDWGIFQLCYSIFSI</sequence>
<protein>
    <submittedName>
        <fullName evidence="1">Uncharacterized protein</fullName>
    </submittedName>
</protein>
<reference evidence="1" key="2">
    <citation type="journal article" date="2015" name="Fish Shellfish Immunol.">
        <title>Early steps in the European eel (Anguilla anguilla)-Vibrio vulnificus interaction in the gills: Role of the RtxA13 toxin.</title>
        <authorList>
            <person name="Callol A."/>
            <person name="Pajuelo D."/>
            <person name="Ebbesson L."/>
            <person name="Teles M."/>
            <person name="MacKenzie S."/>
            <person name="Amaro C."/>
        </authorList>
    </citation>
    <scope>NUCLEOTIDE SEQUENCE</scope>
</reference>
<name>A0A0E9QMF8_ANGAN</name>
<proteinExistence type="predicted"/>
<evidence type="ECO:0000313" key="1">
    <source>
        <dbReference type="EMBL" id="JAH18096.1"/>
    </source>
</evidence>
<dbReference type="EMBL" id="GBXM01090481">
    <property type="protein sequence ID" value="JAH18096.1"/>
    <property type="molecule type" value="Transcribed_RNA"/>
</dbReference>
<accession>A0A0E9QMF8</accession>
<organism evidence="1">
    <name type="scientific">Anguilla anguilla</name>
    <name type="common">European freshwater eel</name>
    <name type="synonym">Muraena anguilla</name>
    <dbReference type="NCBI Taxonomy" id="7936"/>
    <lineage>
        <taxon>Eukaryota</taxon>
        <taxon>Metazoa</taxon>
        <taxon>Chordata</taxon>
        <taxon>Craniata</taxon>
        <taxon>Vertebrata</taxon>
        <taxon>Euteleostomi</taxon>
        <taxon>Actinopterygii</taxon>
        <taxon>Neopterygii</taxon>
        <taxon>Teleostei</taxon>
        <taxon>Anguilliformes</taxon>
        <taxon>Anguillidae</taxon>
        <taxon>Anguilla</taxon>
    </lineage>
</organism>
<reference evidence="1" key="1">
    <citation type="submission" date="2014-11" db="EMBL/GenBank/DDBJ databases">
        <authorList>
            <person name="Amaro Gonzalez C."/>
        </authorList>
    </citation>
    <scope>NUCLEOTIDE SEQUENCE</scope>
</reference>
<dbReference type="AlphaFoldDB" id="A0A0E9QMF8"/>